<gene>
    <name evidence="6" type="ORF">IV55_GL001603</name>
    <name evidence="5" type="ORF">LSI01_01690</name>
</gene>
<dbReference type="Proteomes" id="UP000051139">
    <property type="component" value="Unassembled WGS sequence"/>
</dbReference>
<dbReference type="Gene3D" id="3.30.420.40">
    <property type="match status" value="2"/>
</dbReference>
<dbReference type="SUPFAM" id="SSF82317">
    <property type="entry name" value="Swiveling domain of dehydratase reactivase alpha subunit"/>
    <property type="match status" value="1"/>
</dbReference>
<dbReference type="AlphaFoldDB" id="A0A0R2L312"/>
<dbReference type="InterPro" id="IPR028975">
    <property type="entry name" value="DDRA_swiveling_dom_sf"/>
</dbReference>
<dbReference type="Gene3D" id="3.90.470.30">
    <property type="match status" value="1"/>
</dbReference>
<protein>
    <submittedName>
        <fullName evidence="5">Diol dehydratase reactivase subunit alpha</fullName>
    </submittedName>
    <submittedName>
        <fullName evidence="6">Propanediol utilization ATPase</fullName>
    </submittedName>
</protein>
<feature type="binding site" evidence="1">
    <location>
        <position position="185"/>
    </location>
    <ligand>
        <name>Mg(2+)</name>
        <dbReference type="ChEBI" id="CHEBI:18420"/>
    </ligand>
</feature>
<evidence type="ECO:0000259" key="3">
    <source>
        <dbReference type="Pfam" id="PF08841"/>
    </source>
</evidence>
<dbReference type="InterPro" id="IPR043129">
    <property type="entry name" value="ATPase_NBD"/>
</dbReference>
<feature type="domain" description="Diol dehydratase reactivase ATPase-like" evidence="3">
    <location>
        <begin position="277"/>
        <end position="604"/>
    </location>
</feature>
<reference evidence="6 7" key="1">
    <citation type="journal article" date="2015" name="Genome Announc.">
        <title>Expanding the biotechnology potential of lactobacilli through comparative genomics of 213 strains and associated genera.</title>
        <authorList>
            <person name="Sun Z."/>
            <person name="Harris H.M."/>
            <person name="McCann A."/>
            <person name="Guo C."/>
            <person name="Argimon S."/>
            <person name="Zhang W."/>
            <person name="Yang X."/>
            <person name="Jeffery I.B."/>
            <person name="Cooney J.C."/>
            <person name="Kagawa T.F."/>
            <person name="Liu W."/>
            <person name="Song Y."/>
            <person name="Salvetti E."/>
            <person name="Wrobel A."/>
            <person name="Rasinkangas P."/>
            <person name="Parkhill J."/>
            <person name="Rea M.C."/>
            <person name="O'Sullivan O."/>
            <person name="Ritari J."/>
            <person name="Douillard F.P."/>
            <person name="Paul Ross R."/>
            <person name="Yang R."/>
            <person name="Briner A.E."/>
            <person name="Felis G.E."/>
            <person name="de Vos W.M."/>
            <person name="Barrangou R."/>
            <person name="Klaenhammer T.R."/>
            <person name="Caufield P.W."/>
            <person name="Cui Y."/>
            <person name="Zhang H."/>
            <person name="O'Toole P.W."/>
        </authorList>
    </citation>
    <scope>NUCLEOTIDE SEQUENCE [LARGE SCALE GENOMIC DNA]</scope>
    <source>
        <strain evidence="6 7">DSM 22696</strain>
    </source>
</reference>
<evidence type="ECO:0000313" key="6">
    <source>
        <dbReference type="EMBL" id="KRN96217.1"/>
    </source>
</evidence>
<dbReference type="InterPro" id="IPR040916">
    <property type="entry name" value="DDR_swiveling"/>
</dbReference>
<dbReference type="GO" id="GO:0046872">
    <property type="term" value="F:metal ion binding"/>
    <property type="evidence" value="ECO:0007669"/>
    <property type="project" value="UniProtKB-KW"/>
</dbReference>
<dbReference type="InterPro" id="IPR009191">
    <property type="entry name" value="DDRA"/>
</dbReference>
<dbReference type="RefSeq" id="WP_057810047.1">
    <property type="nucleotide sequence ID" value="NZ_BJUD01000002.1"/>
</dbReference>
<organism evidence="6 7">
    <name type="scientific">Furfurilactobacillus siliginis</name>
    <dbReference type="NCBI Taxonomy" id="348151"/>
    <lineage>
        <taxon>Bacteria</taxon>
        <taxon>Bacillati</taxon>
        <taxon>Bacillota</taxon>
        <taxon>Bacilli</taxon>
        <taxon>Lactobacillales</taxon>
        <taxon>Lactobacillaceae</taxon>
        <taxon>Furfurilactobacillus</taxon>
    </lineage>
</organism>
<sequence length="612" mass="64820">MAQKVIGVDIGNSSTEVALADVSADGQVDFINSDITATTGIKGTKRNLVGVRTAINGVLAKSNLDVSDVDLVRINEATPVIGDVAMETITETIITESTMIGHNPRTPGGVGLGIGETILISDVIRQGNTDTNYVVLVPKEVDFGDAAKLLNAYAANGYKITGAILQGDDGVLIDNRLNYKIPIVDEVSLLEKVPQHMLSAIEVADKGGVIRQLSNPYGIATVFNLTPEQTKNVVPVARALIGNRSAVVIKTPAGDVKARVIPAGSINILGDDHQENVGISDGADKIMKTVSSFKQIDNVTGESGTNIGGMLERVRQTMADLTDKKMQDIFIQDLLAVDTSVPNDVKGGLAGEFSMEQAVGIASMVRTDHLQMQMIADEIQKEFDVKVEVGGAEAEAAIRGALTTPGTQAPLAILDLGAGSSDASIINKEGKIVAIHLAGAGDMTTMIINSELGLDDVYLAEDIKRYPLAKVESLFYIRHEDGTVQFFDDALPGNLFARTVVVKPDGFVPVPGDVSIEKIRSVRQSAKQRVFVTNALRALAKVSPTGNIRDIPFVVIVGGSALDFEVPQLVTDALSHYNLVAGRGNVRAIEGPRNAVATGLILAYANELKEGR</sequence>
<dbReference type="SUPFAM" id="SSF53067">
    <property type="entry name" value="Actin-like ATPase domain"/>
    <property type="match status" value="2"/>
</dbReference>
<evidence type="ECO:0000256" key="2">
    <source>
        <dbReference type="PIRSR" id="PIRSR011502-2"/>
    </source>
</evidence>
<dbReference type="PIRSF" id="PIRSF011502">
    <property type="entry name" value="DdrA_PduG"/>
    <property type="match status" value="1"/>
</dbReference>
<dbReference type="Gene3D" id="2.40.50.140">
    <property type="entry name" value="Nucleic acid-binding proteins"/>
    <property type="match status" value="1"/>
</dbReference>
<dbReference type="Gene3D" id="3.50.30.70">
    <property type="entry name" value="Swiveling domain of dehydratase reactivase alpha subunit"/>
    <property type="match status" value="1"/>
</dbReference>
<keyword evidence="1" id="KW-0479">Metal-binding</keyword>
<comment type="caution">
    <text evidence="6">The sequence shown here is derived from an EMBL/GenBank/DDBJ whole genome shotgun (WGS) entry which is preliminary data.</text>
</comment>
<dbReference type="InterPro" id="IPR030994">
    <property type="entry name" value="DDR_dom"/>
</dbReference>
<name>A0A0R2L312_9LACO</name>
<dbReference type="PATRIC" id="fig|348151.3.peg.1650"/>
<dbReference type="InterPro" id="IPR012340">
    <property type="entry name" value="NA-bd_OB-fold"/>
</dbReference>
<feature type="binding site" evidence="1">
    <location>
        <position position="106"/>
    </location>
    <ligand>
        <name>Mg(2+)</name>
        <dbReference type="ChEBI" id="CHEBI:18420"/>
    </ligand>
</feature>
<evidence type="ECO:0000259" key="4">
    <source>
        <dbReference type="Pfam" id="PF18427"/>
    </source>
</evidence>
<dbReference type="EMBL" id="JQCB01000005">
    <property type="protein sequence ID" value="KRN96217.1"/>
    <property type="molecule type" value="Genomic_DNA"/>
</dbReference>
<keyword evidence="7" id="KW-1185">Reference proteome</keyword>
<feature type="binding site" evidence="1">
    <location>
        <position position="168"/>
    </location>
    <ligand>
        <name>Mg(2+)</name>
        <dbReference type="ChEBI" id="CHEBI:18420"/>
    </ligand>
</feature>
<feature type="binding site" evidence="2">
    <location>
        <begin position="559"/>
        <end position="560"/>
    </location>
    <ligand>
        <name>ATP</name>
        <dbReference type="ChEBI" id="CHEBI:30616"/>
    </ligand>
</feature>
<evidence type="ECO:0000313" key="7">
    <source>
        <dbReference type="Proteomes" id="UP000051139"/>
    </source>
</evidence>
<evidence type="ECO:0000313" key="8">
    <source>
        <dbReference type="Proteomes" id="UP000321429"/>
    </source>
</evidence>
<dbReference type="NCBIfam" id="TIGR04491">
    <property type="entry name" value="reactive_PduG"/>
    <property type="match status" value="1"/>
</dbReference>
<keyword evidence="2" id="KW-0067">ATP-binding</keyword>
<feature type="binding site" evidence="2">
    <location>
        <begin position="461"/>
        <end position="464"/>
    </location>
    <ligand>
        <name>ATP</name>
        <dbReference type="ChEBI" id="CHEBI:30616"/>
    </ligand>
</feature>
<dbReference type="OrthoDB" id="4676896at2"/>
<proteinExistence type="predicted"/>
<dbReference type="Pfam" id="PF08841">
    <property type="entry name" value="DDR"/>
    <property type="match status" value="1"/>
</dbReference>
<feature type="binding site" evidence="2">
    <location>
        <position position="593"/>
    </location>
    <ligand>
        <name>ATP</name>
        <dbReference type="ChEBI" id="CHEBI:30616"/>
    </ligand>
</feature>
<reference evidence="5 8" key="2">
    <citation type="submission" date="2019-07" db="EMBL/GenBank/DDBJ databases">
        <title>Whole genome shotgun sequence of Lactobacillus siliginis NBRC 101315.</title>
        <authorList>
            <person name="Hosoyama A."/>
            <person name="Uohara A."/>
            <person name="Ohji S."/>
            <person name="Ichikawa N."/>
        </authorList>
    </citation>
    <scope>NUCLEOTIDE SEQUENCE [LARGE SCALE GENOMIC DNA]</scope>
    <source>
        <strain evidence="5 8">NBRC 101315</strain>
    </source>
</reference>
<dbReference type="Pfam" id="PF18427">
    <property type="entry name" value="DDR_swiveling"/>
    <property type="match status" value="1"/>
</dbReference>
<accession>A0A0R2L312</accession>
<feature type="domain" description="DD-reactivating factor swiveling" evidence="4">
    <location>
        <begin position="94"/>
        <end position="256"/>
    </location>
</feature>
<dbReference type="GO" id="GO:0005524">
    <property type="term" value="F:ATP binding"/>
    <property type="evidence" value="ECO:0007669"/>
    <property type="project" value="UniProtKB-KW"/>
</dbReference>
<dbReference type="STRING" id="348151.IV55_GL001603"/>
<keyword evidence="2" id="KW-0547">Nucleotide-binding</keyword>
<feature type="binding site" evidence="2">
    <location>
        <begin position="12"/>
        <end position="14"/>
    </location>
    <ligand>
        <name>ATP</name>
        <dbReference type="ChEBI" id="CHEBI:30616"/>
    </ligand>
</feature>
<dbReference type="EMBL" id="BJUD01000002">
    <property type="protein sequence ID" value="GEK27858.1"/>
    <property type="molecule type" value="Genomic_DNA"/>
</dbReference>
<keyword evidence="1" id="KW-0460">Magnesium</keyword>
<evidence type="ECO:0000256" key="1">
    <source>
        <dbReference type="PIRSR" id="PIRSR011502-1"/>
    </source>
</evidence>
<evidence type="ECO:0000313" key="5">
    <source>
        <dbReference type="EMBL" id="GEK27858.1"/>
    </source>
</evidence>
<dbReference type="Proteomes" id="UP000321429">
    <property type="component" value="Unassembled WGS sequence"/>
</dbReference>